<dbReference type="EMBL" id="CP076544">
    <property type="protein sequence ID" value="QWS34973.1"/>
    <property type="molecule type" value="Genomic_DNA"/>
</dbReference>
<reference evidence="1" key="1">
    <citation type="submission" date="2021-06" db="EMBL/GenBank/DDBJ databases">
        <authorList>
            <person name="Ellington A.J."/>
            <person name="Bryan N.C."/>
            <person name="Christner B.C."/>
            <person name="Reisch C.R."/>
        </authorList>
    </citation>
    <scope>NUCLEOTIDE SEQUENCE</scope>
    <source>
        <strain evidence="1">L6-1</strain>
    </source>
</reference>
<keyword evidence="1" id="KW-0378">Hydrolase</keyword>
<name>A0ACD1E872_9MICO</name>
<organism evidence="1 2">
    <name type="scientific">Curtobacterium aetherium</name>
    <dbReference type="NCBI Taxonomy" id="2841594"/>
    <lineage>
        <taxon>Bacteria</taxon>
        <taxon>Bacillati</taxon>
        <taxon>Actinomycetota</taxon>
        <taxon>Actinomycetes</taxon>
        <taxon>Micrococcales</taxon>
        <taxon>Microbacteriaceae</taxon>
        <taxon>Curtobacterium</taxon>
    </lineage>
</organism>
<sequence length="278" mass="30238">MHRQADDRPIIGPVAAPDLHCMTLNLRRQVRRPAGHPDAWEHRRDAVVALVASEEPTVLAVQEALRPQAVDLATGIGDRWEAVLLGRDRYGDGEAVGVLVDTERCTVVERRSWALSRRPLRPGSRSWGTAFPRHAVGVVLDDRVTGRRFLALATHLDVVSPWARLRSAELLGRIVTESGLPAVVMADWNSAAGSAPWRALAEVGVTDTWGRASRRETPELGTYAAYREPRADRPRIDGVLATAGAEVSRVAVSTRRPGGVWPSDHLAVHAVLSLGAEA</sequence>
<evidence type="ECO:0000313" key="2">
    <source>
        <dbReference type="Proteomes" id="UP000681794"/>
    </source>
</evidence>
<keyword evidence="2" id="KW-1185">Reference proteome</keyword>
<proteinExistence type="predicted"/>
<accession>A0ACD1E872</accession>
<evidence type="ECO:0000313" key="1">
    <source>
        <dbReference type="EMBL" id="QWS34973.1"/>
    </source>
</evidence>
<dbReference type="Proteomes" id="UP000681794">
    <property type="component" value="Chromosome"/>
</dbReference>
<protein>
    <submittedName>
        <fullName evidence="1">Endonuclease/exonuclease/phosphatase family protein</fullName>
    </submittedName>
</protein>
<gene>
    <name evidence="1" type="ORF">KM842_07590</name>
</gene>
<keyword evidence="1" id="KW-0255">Endonuclease</keyword>
<keyword evidence="1" id="KW-0540">Nuclease</keyword>